<evidence type="ECO:0000313" key="1">
    <source>
        <dbReference type="EMBL" id="GFN89930.1"/>
    </source>
</evidence>
<gene>
    <name evidence="1" type="ORF">PoB_001643600</name>
</gene>
<evidence type="ECO:0000313" key="2">
    <source>
        <dbReference type="Proteomes" id="UP000735302"/>
    </source>
</evidence>
<organism evidence="1 2">
    <name type="scientific">Plakobranchus ocellatus</name>
    <dbReference type="NCBI Taxonomy" id="259542"/>
    <lineage>
        <taxon>Eukaryota</taxon>
        <taxon>Metazoa</taxon>
        <taxon>Spiralia</taxon>
        <taxon>Lophotrochozoa</taxon>
        <taxon>Mollusca</taxon>
        <taxon>Gastropoda</taxon>
        <taxon>Heterobranchia</taxon>
        <taxon>Euthyneura</taxon>
        <taxon>Panpulmonata</taxon>
        <taxon>Sacoglossa</taxon>
        <taxon>Placobranchoidea</taxon>
        <taxon>Plakobranchidae</taxon>
        <taxon>Plakobranchus</taxon>
    </lineage>
</organism>
<keyword evidence="2" id="KW-1185">Reference proteome</keyword>
<dbReference type="EMBL" id="BLXT01001969">
    <property type="protein sequence ID" value="GFN89930.1"/>
    <property type="molecule type" value="Genomic_DNA"/>
</dbReference>
<comment type="caution">
    <text evidence="1">The sequence shown here is derived from an EMBL/GenBank/DDBJ whole genome shotgun (WGS) entry which is preliminary data.</text>
</comment>
<accession>A0AAV3YS10</accession>
<sequence>MRKVGLETAPDGSLQISGGVHIHCATTPQVEKGCETLSGKMIVTLNGDVIIYLSRNESVEYPDLTKSPRHDNPYDLTWSFEPNALTRYR</sequence>
<proteinExistence type="predicted"/>
<reference evidence="1 2" key="1">
    <citation type="journal article" date="2021" name="Elife">
        <title>Chloroplast acquisition without the gene transfer in kleptoplastic sea slugs, Plakobranchus ocellatus.</title>
        <authorList>
            <person name="Maeda T."/>
            <person name="Takahashi S."/>
            <person name="Yoshida T."/>
            <person name="Shimamura S."/>
            <person name="Takaki Y."/>
            <person name="Nagai Y."/>
            <person name="Toyoda A."/>
            <person name="Suzuki Y."/>
            <person name="Arimoto A."/>
            <person name="Ishii H."/>
            <person name="Satoh N."/>
            <person name="Nishiyama T."/>
            <person name="Hasebe M."/>
            <person name="Maruyama T."/>
            <person name="Minagawa J."/>
            <person name="Obokata J."/>
            <person name="Shigenobu S."/>
        </authorList>
    </citation>
    <scope>NUCLEOTIDE SEQUENCE [LARGE SCALE GENOMIC DNA]</scope>
</reference>
<name>A0AAV3YS10_9GAST</name>
<protein>
    <submittedName>
        <fullName evidence="1">Uncharacterized protein</fullName>
    </submittedName>
</protein>
<dbReference type="AlphaFoldDB" id="A0AAV3YS10"/>
<dbReference type="Proteomes" id="UP000735302">
    <property type="component" value="Unassembled WGS sequence"/>
</dbReference>